<dbReference type="EMBL" id="CAJNOJ010000486">
    <property type="protein sequence ID" value="CAF1464832.1"/>
    <property type="molecule type" value="Genomic_DNA"/>
</dbReference>
<evidence type="ECO:0008006" key="4">
    <source>
        <dbReference type="Google" id="ProtNLM"/>
    </source>
</evidence>
<evidence type="ECO:0000313" key="3">
    <source>
        <dbReference type="Proteomes" id="UP000663828"/>
    </source>
</evidence>
<name>A0A814WPG5_ADIRI</name>
<evidence type="ECO:0000313" key="1">
    <source>
        <dbReference type="EMBL" id="CAF1206723.1"/>
    </source>
</evidence>
<dbReference type="Gene3D" id="2.160.20.10">
    <property type="entry name" value="Single-stranded right-handed beta-helix, Pectin lyase-like"/>
    <property type="match status" value="1"/>
</dbReference>
<dbReference type="InterPro" id="IPR011050">
    <property type="entry name" value="Pectin_lyase_fold/virulence"/>
</dbReference>
<dbReference type="SUPFAM" id="SSF51126">
    <property type="entry name" value="Pectin lyase-like"/>
    <property type="match status" value="1"/>
</dbReference>
<dbReference type="AlphaFoldDB" id="A0A814WPG5"/>
<dbReference type="InterPro" id="IPR012334">
    <property type="entry name" value="Pectin_lyas_fold"/>
</dbReference>
<organism evidence="1 3">
    <name type="scientific">Adineta ricciae</name>
    <name type="common">Rotifer</name>
    <dbReference type="NCBI Taxonomy" id="249248"/>
    <lineage>
        <taxon>Eukaryota</taxon>
        <taxon>Metazoa</taxon>
        <taxon>Spiralia</taxon>
        <taxon>Gnathifera</taxon>
        <taxon>Rotifera</taxon>
        <taxon>Eurotatoria</taxon>
        <taxon>Bdelloidea</taxon>
        <taxon>Adinetida</taxon>
        <taxon>Adinetidae</taxon>
        <taxon>Adineta</taxon>
    </lineage>
</organism>
<gene>
    <name evidence="2" type="ORF">EDS130_LOCUS40395</name>
    <name evidence="1" type="ORF">XAT740_LOCUS23968</name>
</gene>
<proteinExistence type="predicted"/>
<dbReference type="EMBL" id="CAJNOR010001832">
    <property type="protein sequence ID" value="CAF1206723.1"/>
    <property type="molecule type" value="Genomic_DNA"/>
</dbReference>
<sequence length="378" mass="42058">MGEGIDQTYLIGYNEITIFVAQKSQGLKLTSSSIDYNPLHFTAGYIVNVDDTFLDVQVVPPHQTDVGRQVQAILRYDPTQKRPAFGSDTYEIYQTPPTDRNTTLVESGIIRLPLSSRTQFRKGDPVVVRYGFRGHTIYVEDSTDLSVESITIYTSWGMGFFIVRARHLQVKNSDVFINFDVGTNLEFSSNQEPFVVHGNGLVASISSTNSSDSRKISFTNPVNVNVNDWACGTDTPLLTIRNFTVVNNRARGVLLETRNIDIRQSLFYRTSGPAVLIQPSMYWHEGPEARNVSLIGNIYMENNEGIAQGKGVITILPDPVDLIPIINDIRIESSSFYLGLSSQGLLQSDNMNSLHLTGNYIATNMSTPLISICNSRNI</sequence>
<reference evidence="1" key="1">
    <citation type="submission" date="2021-02" db="EMBL/GenBank/DDBJ databases">
        <authorList>
            <person name="Nowell W R."/>
        </authorList>
    </citation>
    <scope>NUCLEOTIDE SEQUENCE</scope>
</reference>
<dbReference type="Proteomes" id="UP000663852">
    <property type="component" value="Unassembled WGS sequence"/>
</dbReference>
<keyword evidence="3" id="KW-1185">Reference proteome</keyword>
<evidence type="ECO:0000313" key="2">
    <source>
        <dbReference type="EMBL" id="CAF1464832.1"/>
    </source>
</evidence>
<accession>A0A814WPG5</accession>
<dbReference type="Proteomes" id="UP000663828">
    <property type="component" value="Unassembled WGS sequence"/>
</dbReference>
<protein>
    <recommendedName>
        <fullName evidence="4">Right handed beta helix domain-containing protein</fullName>
    </recommendedName>
</protein>
<comment type="caution">
    <text evidence="1">The sequence shown here is derived from an EMBL/GenBank/DDBJ whole genome shotgun (WGS) entry which is preliminary data.</text>
</comment>